<dbReference type="Gene3D" id="3.40.50.1360">
    <property type="match status" value="1"/>
</dbReference>
<keyword evidence="7" id="KW-1185">Reference proteome</keyword>
<dbReference type="Proteomes" id="UP001201217">
    <property type="component" value="Unassembled WGS sequence"/>
</dbReference>
<reference evidence="6 7" key="1">
    <citation type="submission" date="2022-01" db="EMBL/GenBank/DDBJ databases">
        <title>Maritalea mediterranea sp. nov., isolated from marine plastic residues from the Malva-rosa beach (Valencia, Spain).</title>
        <authorList>
            <person name="Vidal-Verdu A."/>
            <person name="Molina-Menor E."/>
            <person name="Pascual J."/>
            <person name="Pereto J."/>
            <person name="Porcar M."/>
        </authorList>
    </citation>
    <scope>NUCLEOTIDE SEQUENCE [LARGE SCALE GENOMIC DNA]</scope>
    <source>
        <strain evidence="6 7">P4.10X</strain>
    </source>
</reference>
<protein>
    <submittedName>
        <fullName evidence="6">DeoR/GlpR family DNA-binding transcription regulator</fullName>
    </submittedName>
</protein>
<sequence>MQQPERLEKILDMLNRDGQVDVIDLAQQFAVTEQTVRRDLATLCQRGLATRMHGGARRLASTASLSYEARRMNNIAAKSAIGRKVAELIPDACSVILNIGTTTEQVASALTKHKDLRVITNNINIISILQATPLSTLIQVGGMVRQSDGAVVGEEAVEFISRYKADYAVIGASSIDDDGAILDFDSREVAVARAILKNARTRILVADQSKFEINAPVRIADLSELDFVVMDGEPSAAFTQAAEAAGTQLLIAG</sequence>
<gene>
    <name evidence="6" type="ORF">L1I42_08175</name>
</gene>
<dbReference type="SUPFAM" id="SSF46785">
    <property type="entry name" value="Winged helix' DNA-binding domain"/>
    <property type="match status" value="1"/>
</dbReference>
<dbReference type="InterPro" id="IPR018356">
    <property type="entry name" value="Tscrpt_reg_HTH_DeoR_CS"/>
</dbReference>
<dbReference type="InterPro" id="IPR014036">
    <property type="entry name" value="DeoR-like_C"/>
</dbReference>
<dbReference type="PROSITE" id="PS51000">
    <property type="entry name" value="HTH_DEOR_2"/>
    <property type="match status" value="1"/>
</dbReference>
<keyword evidence="4" id="KW-0804">Transcription</keyword>
<evidence type="ECO:0000313" key="6">
    <source>
        <dbReference type="EMBL" id="MCF4098463.1"/>
    </source>
</evidence>
<keyword evidence="1" id="KW-0678">Repressor</keyword>
<feature type="domain" description="HTH deoR-type" evidence="5">
    <location>
        <begin position="3"/>
        <end position="58"/>
    </location>
</feature>
<dbReference type="SMART" id="SM01134">
    <property type="entry name" value="DeoRC"/>
    <property type="match status" value="1"/>
</dbReference>
<proteinExistence type="predicted"/>
<evidence type="ECO:0000256" key="1">
    <source>
        <dbReference type="ARBA" id="ARBA00022491"/>
    </source>
</evidence>
<dbReference type="SUPFAM" id="SSF100950">
    <property type="entry name" value="NagB/RpiA/CoA transferase-like"/>
    <property type="match status" value="1"/>
</dbReference>
<dbReference type="Gene3D" id="1.10.10.10">
    <property type="entry name" value="Winged helix-like DNA-binding domain superfamily/Winged helix DNA-binding domain"/>
    <property type="match status" value="1"/>
</dbReference>
<dbReference type="PANTHER" id="PTHR30363">
    <property type="entry name" value="HTH-TYPE TRANSCRIPTIONAL REGULATOR SRLR-RELATED"/>
    <property type="match status" value="1"/>
</dbReference>
<dbReference type="InterPro" id="IPR050313">
    <property type="entry name" value="Carb_Metab_HTH_regulators"/>
</dbReference>
<evidence type="ECO:0000256" key="2">
    <source>
        <dbReference type="ARBA" id="ARBA00023015"/>
    </source>
</evidence>
<evidence type="ECO:0000256" key="4">
    <source>
        <dbReference type="ARBA" id="ARBA00023163"/>
    </source>
</evidence>
<evidence type="ECO:0000259" key="5">
    <source>
        <dbReference type="PROSITE" id="PS51000"/>
    </source>
</evidence>
<dbReference type="InterPro" id="IPR036388">
    <property type="entry name" value="WH-like_DNA-bd_sf"/>
</dbReference>
<dbReference type="InterPro" id="IPR001034">
    <property type="entry name" value="DeoR_HTH"/>
</dbReference>
<dbReference type="EMBL" id="JAKGTI010000001">
    <property type="protein sequence ID" value="MCF4098463.1"/>
    <property type="molecule type" value="Genomic_DNA"/>
</dbReference>
<comment type="caution">
    <text evidence="6">The sequence shown here is derived from an EMBL/GenBank/DDBJ whole genome shotgun (WGS) entry which is preliminary data.</text>
</comment>
<dbReference type="PANTHER" id="PTHR30363:SF4">
    <property type="entry name" value="GLYCEROL-3-PHOSPHATE REGULON REPRESSOR"/>
    <property type="match status" value="1"/>
</dbReference>
<keyword evidence="2" id="KW-0805">Transcription regulation</keyword>
<evidence type="ECO:0000313" key="7">
    <source>
        <dbReference type="Proteomes" id="UP001201217"/>
    </source>
</evidence>
<dbReference type="SMART" id="SM00420">
    <property type="entry name" value="HTH_DEOR"/>
    <property type="match status" value="1"/>
</dbReference>
<dbReference type="Pfam" id="PF00455">
    <property type="entry name" value="DeoRC"/>
    <property type="match status" value="1"/>
</dbReference>
<dbReference type="GO" id="GO:0003677">
    <property type="term" value="F:DNA binding"/>
    <property type="evidence" value="ECO:0007669"/>
    <property type="project" value="UniProtKB-KW"/>
</dbReference>
<accession>A0ABS9EAL4</accession>
<dbReference type="RefSeq" id="WP_236113982.1">
    <property type="nucleotide sequence ID" value="NZ_JAKGTI010000001.1"/>
</dbReference>
<name>A0ABS9EAL4_9HYPH</name>
<dbReference type="PRINTS" id="PR00037">
    <property type="entry name" value="HTHLACR"/>
</dbReference>
<dbReference type="Pfam" id="PF08220">
    <property type="entry name" value="HTH_DeoR"/>
    <property type="match status" value="1"/>
</dbReference>
<organism evidence="6 7">
    <name type="scientific">Maritalea mediterranea</name>
    <dbReference type="NCBI Taxonomy" id="2909667"/>
    <lineage>
        <taxon>Bacteria</taxon>
        <taxon>Pseudomonadati</taxon>
        <taxon>Pseudomonadota</taxon>
        <taxon>Alphaproteobacteria</taxon>
        <taxon>Hyphomicrobiales</taxon>
        <taxon>Devosiaceae</taxon>
        <taxon>Maritalea</taxon>
    </lineage>
</organism>
<dbReference type="InterPro" id="IPR036390">
    <property type="entry name" value="WH_DNA-bd_sf"/>
</dbReference>
<keyword evidence="3 6" id="KW-0238">DNA-binding</keyword>
<dbReference type="PROSITE" id="PS00894">
    <property type="entry name" value="HTH_DEOR_1"/>
    <property type="match status" value="1"/>
</dbReference>
<dbReference type="InterPro" id="IPR037171">
    <property type="entry name" value="NagB/RpiA_transferase-like"/>
</dbReference>
<evidence type="ECO:0000256" key="3">
    <source>
        <dbReference type="ARBA" id="ARBA00023125"/>
    </source>
</evidence>